<dbReference type="EMBL" id="JACHBR010000001">
    <property type="protein sequence ID" value="MBB5626185.1"/>
    <property type="molecule type" value="Genomic_DNA"/>
</dbReference>
<dbReference type="Pfam" id="PF01869">
    <property type="entry name" value="BcrAD_BadFG"/>
    <property type="match status" value="1"/>
</dbReference>
<dbReference type="InterPro" id="IPR043129">
    <property type="entry name" value="ATPase_NBD"/>
</dbReference>
<dbReference type="SUPFAM" id="SSF53067">
    <property type="entry name" value="Actin-like ATPase domain"/>
    <property type="match status" value="1"/>
</dbReference>
<keyword evidence="2" id="KW-0418">Kinase</keyword>
<dbReference type="InterPro" id="IPR052519">
    <property type="entry name" value="Euk-type_GlcNAc_Kinase"/>
</dbReference>
<accession>A0A7W9DQA2</accession>
<sequence length="319" mass="31584">MTGGSSPGGPGVLVAVDSGQSSLRLAVLGSGAVHEAPGFSYSAGDPVAALTRTIGAAWEAAGSPGPVARAVLGLTGLPSRPEVRARLAAAIAALLDAREIVLAADNVTAHAGGLPGGHGVVMTIGTGVGCLAVDAATRTARRVDGWGHLFGDDGSAFAVGRAGIAAVLRAVDGRGPRTALAGPAGRRYGSVHEMTFALYTSRNTVDDTARFAPEVVAAAEAGDEVADGIVRAAGHALAHTATAAVATISGDDPVPLARTGRLVEGDSLLVRTFLTGLAAACPRARPVPAEGTSLDGARRLATAPDPGAQGLPVHIYRGS</sequence>
<comment type="caution">
    <text evidence="2">The sequence shown here is derived from an EMBL/GenBank/DDBJ whole genome shotgun (WGS) entry which is preliminary data.</text>
</comment>
<dbReference type="RefSeq" id="WP_184609991.1">
    <property type="nucleotide sequence ID" value="NZ_BOOS01000063.1"/>
</dbReference>
<dbReference type="AlphaFoldDB" id="A0A7W9DQA2"/>
<evidence type="ECO:0000313" key="2">
    <source>
        <dbReference type="EMBL" id="MBB5626185.1"/>
    </source>
</evidence>
<dbReference type="PANTHER" id="PTHR43190:SF3">
    <property type="entry name" value="N-ACETYL-D-GLUCOSAMINE KINASE"/>
    <property type="match status" value="1"/>
</dbReference>
<evidence type="ECO:0000259" key="1">
    <source>
        <dbReference type="Pfam" id="PF01869"/>
    </source>
</evidence>
<organism evidence="2 3">
    <name type="scientific">Sphaerisporangium krabiense</name>
    <dbReference type="NCBI Taxonomy" id="763782"/>
    <lineage>
        <taxon>Bacteria</taxon>
        <taxon>Bacillati</taxon>
        <taxon>Actinomycetota</taxon>
        <taxon>Actinomycetes</taxon>
        <taxon>Streptosporangiales</taxon>
        <taxon>Streptosporangiaceae</taxon>
        <taxon>Sphaerisporangium</taxon>
    </lineage>
</organism>
<name>A0A7W9DQA2_9ACTN</name>
<gene>
    <name evidence="2" type="ORF">BJ981_001884</name>
</gene>
<dbReference type="PANTHER" id="PTHR43190">
    <property type="entry name" value="N-ACETYL-D-GLUCOSAMINE KINASE"/>
    <property type="match status" value="1"/>
</dbReference>
<protein>
    <submittedName>
        <fullName evidence="2">N-acetylglucosamine kinase-like BadF-type ATPase</fullName>
    </submittedName>
</protein>
<reference evidence="2 3" key="1">
    <citation type="submission" date="2020-08" db="EMBL/GenBank/DDBJ databases">
        <title>Sequencing the genomes of 1000 actinobacteria strains.</title>
        <authorList>
            <person name="Klenk H.-P."/>
        </authorList>
    </citation>
    <scope>NUCLEOTIDE SEQUENCE [LARGE SCALE GENOMIC DNA]</scope>
    <source>
        <strain evidence="2 3">DSM 45790</strain>
    </source>
</reference>
<keyword evidence="2" id="KW-0808">Transferase</keyword>
<feature type="domain" description="ATPase BadF/BadG/BcrA/BcrD type" evidence="1">
    <location>
        <begin position="42"/>
        <end position="254"/>
    </location>
</feature>
<dbReference type="Proteomes" id="UP000588112">
    <property type="component" value="Unassembled WGS sequence"/>
</dbReference>
<proteinExistence type="predicted"/>
<dbReference type="GO" id="GO:0016301">
    <property type="term" value="F:kinase activity"/>
    <property type="evidence" value="ECO:0007669"/>
    <property type="project" value="UniProtKB-KW"/>
</dbReference>
<dbReference type="Gene3D" id="3.30.420.40">
    <property type="match status" value="2"/>
</dbReference>
<evidence type="ECO:0000313" key="3">
    <source>
        <dbReference type="Proteomes" id="UP000588112"/>
    </source>
</evidence>
<keyword evidence="3" id="KW-1185">Reference proteome</keyword>
<dbReference type="InterPro" id="IPR002731">
    <property type="entry name" value="ATPase_BadF"/>
</dbReference>